<dbReference type="Proteomes" id="UP000179010">
    <property type="component" value="Unassembled WGS sequence"/>
</dbReference>
<reference evidence="2 3" key="1">
    <citation type="journal article" date="2016" name="Nat. Commun.">
        <title>Thousands of microbial genomes shed light on interconnected biogeochemical processes in an aquifer system.</title>
        <authorList>
            <person name="Anantharaman K."/>
            <person name="Brown C.T."/>
            <person name="Hug L.A."/>
            <person name="Sharon I."/>
            <person name="Castelle C.J."/>
            <person name="Probst A.J."/>
            <person name="Thomas B.C."/>
            <person name="Singh A."/>
            <person name="Wilkins M.J."/>
            <person name="Karaoz U."/>
            <person name="Brodie E.L."/>
            <person name="Williams K.H."/>
            <person name="Hubbard S.S."/>
            <person name="Banfield J.F."/>
        </authorList>
    </citation>
    <scope>NUCLEOTIDE SEQUENCE [LARGE SCALE GENOMIC DNA]</scope>
</reference>
<feature type="transmembrane region" description="Helical" evidence="1">
    <location>
        <begin position="12"/>
        <end position="30"/>
    </location>
</feature>
<accession>A0A1F4PNC1</accession>
<dbReference type="EMBL" id="METE01000010">
    <property type="protein sequence ID" value="OGB85135.1"/>
    <property type="molecule type" value="Genomic_DNA"/>
</dbReference>
<keyword evidence="1" id="KW-0472">Membrane</keyword>
<evidence type="ECO:0000256" key="1">
    <source>
        <dbReference type="SAM" id="Phobius"/>
    </source>
</evidence>
<protein>
    <submittedName>
        <fullName evidence="2">Uncharacterized protein</fullName>
    </submittedName>
</protein>
<gene>
    <name evidence="2" type="ORF">A2994_03850</name>
</gene>
<evidence type="ECO:0000313" key="3">
    <source>
        <dbReference type="Proteomes" id="UP000179010"/>
    </source>
</evidence>
<evidence type="ECO:0000313" key="2">
    <source>
        <dbReference type="EMBL" id="OGB85135.1"/>
    </source>
</evidence>
<keyword evidence="1" id="KW-1133">Transmembrane helix</keyword>
<sequence>MGWLIDNKEFVGIVIAFLSVIIPLMTFLIGKNREQRQVRFEKFHKDLMRNLSNLAHEAGADQQIAIIFELRNFPEYYPVVRRILTDLRDEWAAEGAVGRLNVNSVALNRMVTECDATIEFMAKNFLDRFWIRAKDYWGFGEIG</sequence>
<keyword evidence="1" id="KW-0812">Transmembrane</keyword>
<dbReference type="AlphaFoldDB" id="A0A1F4PNC1"/>
<name>A0A1F4PNC1_UNCK3</name>
<dbReference type="STRING" id="1798539.A2994_03850"/>
<proteinExistence type="predicted"/>
<organism evidence="2 3">
    <name type="scientific">candidate division Kazan bacterium RIFCSPLOWO2_01_FULL_48_13</name>
    <dbReference type="NCBI Taxonomy" id="1798539"/>
    <lineage>
        <taxon>Bacteria</taxon>
        <taxon>Bacteria division Kazan-3B-28</taxon>
    </lineage>
</organism>
<comment type="caution">
    <text evidence="2">The sequence shown here is derived from an EMBL/GenBank/DDBJ whole genome shotgun (WGS) entry which is preliminary data.</text>
</comment>